<evidence type="ECO:0000256" key="9">
    <source>
        <dbReference type="ARBA" id="ARBA00023136"/>
    </source>
</evidence>
<dbReference type="InterPro" id="IPR002376">
    <property type="entry name" value="Formyl_transf_N"/>
</dbReference>
<evidence type="ECO:0000256" key="11">
    <source>
        <dbReference type="ARBA" id="ARBA00023239"/>
    </source>
</evidence>
<accession>A0A3Q7HQN3</accession>
<feature type="chain" id="PRO_5023392069" description="Phosphatidylserine decarboxylase 1 beta chain" evidence="14">
    <location>
        <begin position="1"/>
        <end position="399"/>
    </location>
</feature>
<dbReference type="InterPro" id="IPR033177">
    <property type="entry name" value="PSD-B"/>
</dbReference>
<keyword evidence="7 14" id="KW-1133">Transmembrane helix</keyword>
<comment type="similarity">
    <text evidence="14">Belongs to the phosphatidylserine decarboxylase family. PSD-B subfamily. Eukaryotic type I sub-subfamily.</text>
</comment>
<dbReference type="PRINTS" id="PR01575">
    <property type="entry name" value="FFH4HYDRLASE"/>
</dbReference>
<dbReference type="InParanoid" id="A0A3Q7HQN3"/>
<dbReference type="GO" id="GO:0006646">
    <property type="term" value="P:phosphatidylethanolamine biosynthetic process"/>
    <property type="evidence" value="ECO:0007669"/>
    <property type="project" value="UniProtKB-UniRule"/>
</dbReference>
<dbReference type="STRING" id="4081.A0A3Q7HQN3"/>
<dbReference type="InterPro" id="IPR002912">
    <property type="entry name" value="ACT_dom"/>
</dbReference>
<reference evidence="16" key="2">
    <citation type="submission" date="2019-01" db="UniProtKB">
        <authorList>
            <consortium name="EnsemblPlants"/>
        </authorList>
    </citation>
    <scope>IDENTIFICATION</scope>
    <source>
        <strain evidence="16">cv. Heinz 1706</strain>
    </source>
</reference>
<feature type="topological domain" description="Mitochondrial matrix" evidence="14">
    <location>
        <begin position="1"/>
        <end position="63"/>
    </location>
</feature>
<comment type="cofactor">
    <cofactor evidence="14">
        <name>pyruvate</name>
        <dbReference type="ChEBI" id="CHEBI:15361"/>
    </cofactor>
    <text evidence="14">Binds 1 pyruvoyl group covalently per subunit.</text>
</comment>
<keyword evidence="9 14" id="KW-0472">Membrane</keyword>
<dbReference type="PaxDb" id="4081-Solyc06g060780.2.1"/>
<comment type="function">
    <text evidence="14">Catalyzes the formation of phosphatidylethanolamine (PtdEtn) from phosphatidylserine (PtdSer). Plays a central role in phospholipid metabolism and in the interorganelle trafficking of phosphatidylserine.</text>
</comment>
<evidence type="ECO:0000256" key="10">
    <source>
        <dbReference type="ARBA" id="ARBA00023209"/>
    </source>
</evidence>
<dbReference type="PANTHER" id="PTHR42706:SF1">
    <property type="entry name" value="FORMYLTETRAHYDROFOLATE DEFORMYLASE 2, MITOCHONDRIAL"/>
    <property type="match status" value="1"/>
</dbReference>
<dbReference type="GO" id="GO:0005743">
    <property type="term" value="C:mitochondrial inner membrane"/>
    <property type="evidence" value="ECO:0007669"/>
    <property type="project" value="UniProtKB-SubCell"/>
</dbReference>
<evidence type="ECO:0000313" key="17">
    <source>
        <dbReference type="Proteomes" id="UP000004994"/>
    </source>
</evidence>
<keyword evidence="17" id="KW-1185">Reference proteome</keyword>
<dbReference type="GO" id="GO:0006189">
    <property type="term" value="P:'de novo' IMP biosynthetic process"/>
    <property type="evidence" value="ECO:0007669"/>
    <property type="project" value="InterPro"/>
</dbReference>
<dbReference type="Gramene" id="Solyc06g060780.3.1">
    <property type="protein sequence ID" value="Solyc06g060780.3.1"/>
    <property type="gene ID" value="Solyc06g060780.3"/>
</dbReference>
<evidence type="ECO:0000256" key="5">
    <source>
        <dbReference type="ARBA" id="ARBA00022793"/>
    </source>
</evidence>
<feature type="active site" description="Charge relay system; for autoendoproteolytic cleavage activity" evidence="14">
    <location>
        <position position="288"/>
    </location>
</feature>
<dbReference type="OMA" id="IPNTHVM"/>
<protein>
    <recommendedName>
        <fullName evidence="14">Phosphatidylserine decarboxylase proenzyme 1, mitochondrial</fullName>
        <ecNumber evidence="14">4.1.1.65</ecNumber>
    </recommendedName>
    <component>
        <recommendedName>
            <fullName evidence="14">Phosphatidylserine decarboxylase 1 beta chain</fullName>
        </recommendedName>
    </component>
    <component>
        <recommendedName>
            <fullName evidence="14">Phosphatidylserine decarboxylase 1 alpha chain</fullName>
        </recommendedName>
    </component>
</protein>
<comment type="subcellular location">
    <molecule>Phosphatidylserine decarboxylase 1 alpha chain</molecule>
    <subcellularLocation>
        <location evidence="14">Mitochondrion inner membrane</location>
        <topology evidence="14">Peripheral membrane protein</topology>
        <orientation evidence="14">Intermembrane side</orientation>
    </subcellularLocation>
    <text evidence="14">Anchored to the mitochondrial inner membrane through its interaction with the integral membrane beta chain.</text>
</comment>
<evidence type="ECO:0000256" key="2">
    <source>
        <dbReference type="ARBA" id="ARBA00022516"/>
    </source>
</evidence>
<dbReference type="Proteomes" id="UP000004994">
    <property type="component" value="Chromosome 6"/>
</dbReference>
<keyword evidence="12 14" id="KW-1208">Phospholipid metabolism</keyword>
<dbReference type="SUPFAM" id="SSF53328">
    <property type="entry name" value="Formyltransferase"/>
    <property type="match status" value="1"/>
</dbReference>
<dbReference type="PANTHER" id="PTHR42706">
    <property type="entry name" value="FORMYLTETRAHYDROFOLATE DEFORMYLASE"/>
    <property type="match status" value="1"/>
</dbReference>
<evidence type="ECO:0000256" key="1">
    <source>
        <dbReference type="ARBA" id="ARBA00005189"/>
    </source>
</evidence>
<dbReference type="PROSITE" id="PS51671">
    <property type="entry name" value="ACT"/>
    <property type="match status" value="1"/>
</dbReference>
<dbReference type="EnsemblPlants" id="Solyc06g060780.3.1">
    <property type="protein sequence ID" value="Solyc06g060780.3.1"/>
    <property type="gene ID" value="Solyc06g060780.3"/>
</dbReference>
<dbReference type="InterPro" id="IPR045865">
    <property type="entry name" value="ACT-like_dom_sf"/>
</dbReference>
<feature type="modified residue" description="Pyruvic acid (Ser); by autocatalysis" evidence="14">
    <location>
        <position position="400"/>
    </location>
</feature>
<evidence type="ECO:0000256" key="13">
    <source>
        <dbReference type="ARBA" id="ARBA00023317"/>
    </source>
</evidence>
<keyword evidence="3" id="KW-0554">One-carbon metabolism</keyword>
<keyword evidence="14" id="KW-0865">Zymogen</keyword>
<dbReference type="InterPro" id="IPR033661">
    <property type="entry name" value="PSD_type1_euk"/>
</dbReference>
<keyword evidence="14" id="KW-0999">Mitochondrion inner membrane</keyword>
<evidence type="ECO:0000256" key="8">
    <source>
        <dbReference type="ARBA" id="ARBA00023098"/>
    </source>
</evidence>
<proteinExistence type="inferred from homology"/>
<dbReference type="InterPro" id="IPR041729">
    <property type="entry name" value="Formyl-FH4-Hydrolase_C"/>
</dbReference>
<sequence>MKFRASQRIPCFTYNGRFSHLHAQRFHFTTFLRKVQATEARASLNRGGSSSNSSSQGNTLLLPGATVATIVMLGLLHARRLYDDQKIEDAREKGILEFQPDVKATFMRLLPLRSISRFWGTLTNVELPMWLRPSVYKGWARAFHSNLEEVALPLEEYASLREFFVRRLKEGTRPIDPDPCCLISPVDGTVLQFGELKEVGAMIEQVKGFSYSVSSLLGASSLLPMNVVDDNTNQDGGQEGSMDDTNQKSWWRVSLASPKVRDPAPARPMKGLFYCVIYLSPGDYHRIHSPADWNVLGRRHFSGRLFPMNERATRTIRNLYVENERVVLEGKWQEGFMAMAAVGATNIGSIELFIEPTLRTNRPWKKLLHPEPPEEQVYEPRGTGVLLKKGDELAAFNMGSTVVLVFQAPISQPSADKSTSAEFSFCIKKRDRVRMGEALGRHMLAETQPSPPHGLGEQGSLKSVKFPFGSSNSLLHGIHVFHCPDEVGIVAKLSDCIASRGGNILTADVFVPQDNNVFYSRSEFTFDPARWPRGEMDEDFFKLSKMFNAMKSVVRVPEIDPKYKIAVLVSKQVLIPTLDHCLVDLLHRWQNGRLPVDITSVISNHDRGPDAHVIRLLERHGIPYYYLPTTMGKKREVEILDLVHDTDFLVLARYMQVFSAEFLKSYGKDIINIHHGLLPSFKGGSPSKQAFEAGVKLIGATSHFVSEVLDAGPIIEQMVERVTHRDNLQSFIQKSEDLEKQCLVKAIKSYCELRVLPYEKEKTVVF</sequence>
<dbReference type="InterPro" id="IPR044074">
    <property type="entry name" value="PurU_ACT"/>
</dbReference>
<dbReference type="NCBIfam" id="TIGR00163">
    <property type="entry name" value="PS_decarb"/>
    <property type="match status" value="1"/>
</dbReference>
<dbReference type="GO" id="GO:0016540">
    <property type="term" value="P:protein autoprocessing"/>
    <property type="evidence" value="ECO:0007669"/>
    <property type="project" value="UniProtKB-UniRule"/>
</dbReference>
<evidence type="ECO:0000256" key="3">
    <source>
        <dbReference type="ARBA" id="ARBA00022563"/>
    </source>
</evidence>
<dbReference type="Pfam" id="PF02666">
    <property type="entry name" value="PS_Dcarbxylase"/>
    <property type="match status" value="1"/>
</dbReference>
<evidence type="ECO:0000256" key="14">
    <source>
        <dbReference type="HAMAP-Rule" id="MF_03208"/>
    </source>
</evidence>
<dbReference type="Gene3D" id="3.40.50.170">
    <property type="entry name" value="Formyl transferase, N-terminal domain"/>
    <property type="match status" value="1"/>
</dbReference>
<dbReference type="GO" id="GO:0008864">
    <property type="term" value="F:formyltetrahydrofolate deformylase activity"/>
    <property type="evidence" value="ECO:0007669"/>
    <property type="project" value="InterPro"/>
</dbReference>
<reference evidence="16" key="1">
    <citation type="journal article" date="2012" name="Nature">
        <title>The tomato genome sequence provides insights into fleshy fruit evolution.</title>
        <authorList>
            <consortium name="Tomato Genome Consortium"/>
        </authorList>
    </citation>
    <scope>NUCLEOTIDE SEQUENCE [LARGE SCALE GENOMIC DNA]</scope>
    <source>
        <strain evidence="16">cv. Heinz 1706</strain>
    </source>
</reference>
<evidence type="ECO:0000256" key="12">
    <source>
        <dbReference type="ARBA" id="ARBA00023264"/>
    </source>
</evidence>
<dbReference type="FunCoup" id="A0A3Q7HQN3">
    <property type="interactions" value="1957"/>
</dbReference>
<evidence type="ECO:0000259" key="15">
    <source>
        <dbReference type="PROSITE" id="PS51671"/>
    </source>
</evidence>
<comment type="pathway">
    <text evidence="14">Phospholipid metabolism; phosphatidylethanolamine biosynthesis; phosphatidylethanolamine from CDP-diacylglycerol: step 2/2.</text>
</comment>
<name>A0A3Q7HQN3_SOLLC</name>
<feature type="active site" description="Schiff-base intermediate with substrate; via pyruvic acid; for decarboxylase activity" evidence="14">
    <location>
        <position position="400"/>
    </location>
</feature>
<dbReference type="AlphaFoldDB" id="A0A3Q7HQN3"/>
<comment type="catalytic activity">
    <reaction evidence="14">
        <text>a 1,2-diacyl-sn-glycero-3-phospho-L-serine + H(+) = a 1,2-diacyl-sn-glycero-3-phosphoethanolamine + CO2</text>
        <dbReference type="Rhea" id="RHEA:20828"/>
        <dbReference type="ChEBI" id="CHEBI:15378"/>
        <dbReference type="ChEBI" id="CHEBI:16526"/>
        <dbReference type="ChEBI" id="CHEBI:57262"/>
        <dbReference type="ChEBI" id="CHEBI:64612"/>
        <dbReference type="EC" id="4.1.1.65"/>
    </reaction>
</comment>
<dbReference type="Pfam" id="PF00551">
    <property type="entry name" value="Formyl_trans_N"/>
    <property type="match status" value="1"/>
</dbReference>
<dbReference type="InterPro" id="IPR036477">
    <property type="entry name" value="Formyl_transf_N_sf"/>
</dbReference>
<keyword evidence="11 14" id="KW-0456">Lyase</keyword>
<feature type="domain" description="ACT" evidence="15">
    <location>
        <begin position="478"/>
        <end position="558"/>
    </location>
</feature>
<comment type="subunit">
    <text evidence="14">Heterodimer of a large membrane-associated beta subunit and a small pyruvoyl-containing alpha subunit.</text>
</comment>
<evidence type="ECO:0000313" key="16">
    <source>
        <dbReference type="EnsemblPlants" id="Solyc06g060780.3.1"/>
    </source>
</evidence>
<keyword evidence="10 14" id="KW-0594">Phospholipid biosynthesis</keyword>
<feature type="chain" id="PRO_5023392068" description="Phosphatidylserine decarboxylase 1 alpha chain" evidence="14">
    <location>
        <begin position="400"/>
        <end position="766"/>
    </location>
</feature>
<keyword evidence="2 14" id="KW-0444">Lipid biosynthesis</keyword>
<feature type="active site" description="Charge relay system; for autoendoproteolytic cleavage activity" evidence="14">
    <location>
        <position position="187"/>
    </location>
</feature>
<keyword evidence="13 14" id="KW-0670">Pyruvate</keyword>
<dbReference type="InterPro" id="IPR004810">
    <property type="entry name" value="PurU"/>
</dbReference>
<dbReference type="NCBIfam" id="NF004684">
    <property type="entry name" value="PRK06027.1"/>
    <property type="match status" value="1"/>
</dbReference>
<dbReference type="SUPFAM" id="SSF55021">
    <property type="entry name" value="ACT-like"/>
    <property type="match status" value="1"/>
</dbReference>
<feature type="active site" description="Charge relay system; for autoendoproteolytic cleavage activity" evidence="14">
    <location>
        <position position="400"/>
    </location>
</feature>
<keyword evidence="8 14" id="KW-0443">Lipid metabolism</keyword>
<comment type="pathway">
    <text evidence="1">Lipid metabolism.</text>
</comment>
<dbReference type="GO" id="GO:0004609">
    <property type="term" value="F:phosphatidylserine decarboxylase activity"/>
    <property type="evidence" value="ECO:0007669"/>
    <property type="project" value="UniProtKB-UniRule"/>
</dbReference>
<dbReference type="EC" id="4.1.1.65" evidence="14"/>
<dbReference type="GO" id="GO:0006730">
    <property type="term" value="P:one-carbon metabolic process"/>
    <property type="evidence" value="ECO:0007669"/>
    <property type="project" value="UniProtKB-KW"/>
</dbReference>
<evidence type="ECO:0000256" key="4">
    <source>
        <dbReference type="ARBA" id="ARBA00022692"/>
    </source>
</evidence>
<keyword evidence="5 14" id="KW-0210">Decarboxylase</keyword>
<organism evidence="16">
    <name type="scientific">Solanum lycopersicum</name>
    <name type="common">Tomato</name>
    <name type="synonym">Lycopersicon esculentum</name>
    <dbReference type="NCBI Taxonomy" id="4081"/>
    <lineage>
        <taxon>Eukaryota</taxon>
        <taxon>Viridiplantae</taxon>
        <taxon>Streptophyta</taxon>
        <taxon>Embryophyta</taxon>
        <taxon>Tracheophyta</taxon>
        <taxon>Spermatophyta</taxon>
        <taxon>Magnoliopsida</taxon>
        <taxon>eudicotyledons</taxon>
        <taxon>Gunneridae</taxon>
        <taxon>Pentapetalae</taxon>
        <taxon>asterids</taxon>
        <taxon>lamiids</taxon>
        <taxon>Solanales</taxon>
        <taxon>Solanaceae</taxon>
        <taxon>Solanoideae</taxon>
        <taxon>Solaneae</taxon>
        <taxon>Solanum</taxon>
        <taxon>Solanum subgen. Lycopersicon</taxon>
    </lineage>
</organism>
<keyword evidence="14" id="KW-0496">Mitochondrion</keyword>
<keyword evidence="6" id="KW-0378">Hydrolase</keyword>
<dbReference type="HAMAP" id="MF_03208">
    <property type="entry name" value="PS_decarb_PSD_B_type1_euk"/>
    <property type="match status" value="1"/>
</dbReference>
<comment type="subcellular location">
    <molecule>Phosphatidylserine decarboxylase 1 beta chain</molecule>
    <subcellularLocation>
        <location evidence="14">Mitochondrion inner membrane</location>
        <topology evidence="14">Single-pass membrane protein</topology>
        <orientation evidence="14">Intermembrane side</orientation>
    </subcellularLocation>
</comment>
<keyword evidence="4 14" id="KW-0812">Transmembrane</keyword>
<evidence type="ECO:0000256" key="7">
    <source>
        <dbReference type="ARBA" id="ARBA00022989"/>
    </source>
</evidence>
<comment type="PTM">
    <text evidence="14">Is synthesized initially as an inactive proenzyme. Formation of the active enzyme involves a self-maturation process in which the active site pyruvoyl group is generated from an internal serine residue via an autocatalytic post-translational modification. Two non-identical subunits are generated from the proenzyme in this reaction, and the pyruvate is formed at the N-terminus of the alpha chain, which is derived from the carboxyl end of the proenzyme. The autoendoproteolytic cleavage occurs by a canonical serine protease mechanism, in which the side chain hydroxyl group of the serine supplies its oxygen atom to form the C-terminus of the beta chain, while the remainder of the serine residue undergoes an oxidative deamination to produce ammonia and the pyruvoyl prosthetic group on the alpha chain. During this reaction, the Ser that is part of the protease active site of the proenzyme becomes the pyruvoyl prosthetic group, which constitutes an essential element of the active site of the mature decarboxylase.</text>
</comment>
<dbReference type="Gene3D" id="3.30.70.260">
    <property type="match status" value="1"/>
</dbReference>
<dbReference type="CDD" id="cd04875">
    <property type="entry name" value="ACT_F4HF-DF"/>
    <property type="match status" value="1"/>
</dbReference>
<feature type="topological domain" description="Mitochondrial intermembrane" evidence="14">
    <location>
        <begin position="83"/>
        <end position="766"/>
    </location>
</feature>
<dbReference type="InterPro" id="IPR003817">
    <property type="entry name" value="PS_Dcarbxylase"/>
</dbReference>
<dbReference type="CDD" id="cd08648">
    <property type="entry name" value="FMT_core_Formyl-FH4-Hydrolase_C"/>
    <property type="match status" value="1"/>
</dbReference>
<evidence type="ECO:0000256" key="6">
    <source>
        <dbReference type="ARBA" id="ARBA00022801"/>
    </source>
</evidence>
<feature type="site" description="Cleavage (non-hydrolytic); by autocatalysis" evidence="14">
    <location>
        <begin position="399"/>
        <end position="400"/>
    </location>
</feature>
<dbReference type="UniPathway" id="UPA00558">
    <property type="reaction ID" value="UER00616"/>
</dbReference>